<feature type="domain" description="Glycoside hydrolase family 2 catalytic" evidence="5">
    <location>
        <begin position="376"/>
        <end position="503"/>
    </location>
</feature>
<dbReference type="InterPro" id="IPR008979">
    <property type="entry name" value="Galactose-bd-like_sf"/>
</dbReference>
<evidence type="ECO:0000256" key="3">
    <source>
        <dbReference type="ARBA" id="ARBA00023295"/>
    </source>
</evidence>
<evidence type="ECO:0000256" key="2">
    <source>
        <dbReference type="ARBA" id="ARBA00022801"/>
    </source>
</evidence>
<dbReference type="SUPFAM" id="SSF49303">
    <property type="entry name" value="beta-Galactosidase/glucuronidase domain"/>
    <property type="match status" value="1"/>
</dbReference>
<dbReference type="EMBL" id="AP025293">
    <property type="protein sequence ID" value="BDD00817.1"/>
    <property type="molecule type" value="Genomic_DNA"/>
</dbReference>
<dbReference type="Pfam" id="PF02837">
    <property type="entry name" value="Glyco_hydro_2_N"/>
    <property type="match status" value="1"/>
</dbReference>
<geneLocation type="plasmid" evidence="7 8">
    <name>pPP1</name>
</geneLocation>
<dbReference type="InterPro" id="IPR006102">
    <property type="entry name" value="Ig-like_GH2"/>
</dbReference>
<dbReference type="Gene3D" id="3.20.20.80">
    <property type="entry name" value="Glycosidases"/>
    <property type="match status" value="1"/>
</dbReference>
<keyword evidence="7" id="KW-0614">Plasmid</keyword>
<reference evidence="7 8" key="1">
    <citation type="submission" date="2021-12" db="EMBL/GenBank/DDBJ databases">
        <title>Genome sequencing of bacteria with rrn-lacking chromosome and rrn-plasmid.</title>
        <authorList>
            <person name="Anda M."/>
            <person name="Iwasaki W."/>
        </authorList>
    </citation>
    <scope>NUCLEOTIDE SEQUENCE [LARGE SCALE GENOMIC DNA]</scope>
    <source>
        <strain evidence="7 8">NBRC 101262</strain>
        <plasmid evidence="7 8">pPP1</plasmid>
    </source>
</reference>
<keyword evidence="2" id="KW-0378">Hydrolase</keyword>
<feature type="domain" description="Glycosyl hydrolases family 2 sugar binding" evidence="6">
    <location>
        <begin position="77"/>
        <end position="157"/>
    </location>
</feature>
<dbReference type="InterPro" id="IPR013783">
    <property type="entry name" value="Ig-like_fold"/>
</dbReference>
<dbReference type="PANTHER" id="PTHR42732">
    <property type="entry name" value="BETA-GALACTOSIDASE"/>
    <property type="match status" value="1"/>
</dbReference>
<dbReference type="InterPro" id="IPR017853">
    <property type="entry name" value="GH"/>
</dbReference>
<comment type="similarity">
    <text evidence="1">Belongs to the glycosyl hydrolase 2 family.</text>
</comment>
<dbReference type="Pfam" id="PF02836">
    <property type="entry name" value="Glyco_hydro_2_C"/>
    <property type="match status" value="1"/>
</dbReference>
<dbReference type="Gene3D" id="2.60.40.10">
    <property type="entry name" value="Immunoglobulins"/>
    <property type="match status" value="1"/>
</dbReference>
<dbReference type="InterPro" id="IPR006104">
    <property type="entry name" value="Glyco_hydro_2_N"/>
</dbReference>
<feature type="domain" description="Glycoside hydrolase family 2 immunoglobulin-like beta-sandwich" evidence="4">
    <location>
        <begin position="245"/>
        <end position="293"/>
    </location>
</feature>
<keyword evidence="8" id="KW-1185">Reference proteome</keyword>
<dbReference type="SUPFAM" id="SSF51445">
    <property type="entry name" value="(Trans)glycosidases"/>
    <property type="match status" value="1"/>
</dbReference>
<evidence type="ECO:0000313" key="7">
    <source>
        <dbReference type="EMBL" id="BDD00817.1"/>
    </source>
</evidence>
<proteinExistence type="inferred from homology"/>
<evidence type="ECO:0000259" key="4">
    <source>
        <dbReference type="Pfam" id="PF00703"/>
    </source>
</evidence>
<evidence type="ECO:0000259" key="6">
    <source>
        <dbReference type="Pfam" id="PF02837"/>
    </source>
</evidence>
<evidence type="ECO:0000259" key="5">
    <source>
        <dbReference type="Pfam" id="PF02836"/>
    </source>
</evidence>
<protein>
    <submittedName>
        <fullName evidence="7">Beta-glucuronidase</fullName>
    </submittedName>
</protein>
<evidence type="ECO:0000256" key="1">
    <source>
        <dbReference type="ARBA" id="ARBA00007401"/>
    </source>
</evidence>
<dbReference type="PANTHER" id="PTHR42732:SF3">
    <property type="entry name" value="HYDROLASE"/>
    <property type="match status" value="1"/>
</dbReference>
<dbReference type="Pfam" id="PF00703">
    <property type="entry name" value="Glyco_hydro_2"/>
    <property type="match status" value="1"/>
</dbReference>
<dbReference type="Proteomes" id="UP001354989">
    <property type="component" value="Plasmid pPP1"/>
</dbReference>
<organism evidence="7 8">
    <name type="scientific">Persicobacter psychrovividus</name>
    <dbReference type="NCBI Taxonomy" id="387638"/>
    <lineage>
        <taxon>Bacteria</taxon>
        <taxon>Pseudomonadati</taxon>
        <taxon>Bacteroidota</taxon>
        <taxon>Cytophagia</taxon>
        <taxon>Cytophagales</taxon>
        <taxon>Persicobacteraceae</taxon>
        <taxon>Persicobacter</taxon>
    </lineage>
</organism>
<accession>A0ABM7VIL7</accession>
<keyword evidence="3" id="KW-0326">Glycosidase</keyword>
<dbReference type="Gene3D" id="2.60.120.260">
    <property type="entry name" value="Galactose-binding domain-like"/>
    <property type="match status" value="1"/>
</dbReference>
<name>A0ABM7VIL7_9BACT</name>
<dbReference type="InterPro" id="IPR051913">
    <property type="entry name" value="GH2_Domain-Containing"/>
</dbReference>
<evidence type="ECO:0000313" key="8">
    <source>
        <dbReference type="Proteomes" id="UP001354989"/>
    </source>
</evidence>
<dbReference type="SUPFAM" id="SSF49785">
    <property type="entry name" value="Galactose-binding domain-like"/>
    <property type="match status" value="1"/>
</dbReference>
<gene>
    <name evidence="7" type="ORF">PEPS_30970</name>
</gene>
<dbReference type="InterPro" id="IPR006103">
    <property type="entry name" value="Glyco_hydro_2_cat"/>
</dbReference>
<dbReference type="InterPro" id="IPR036156">
    <property type="entry name" value="Beta-gal/glucu_dom_sf"/>
</dbReference>
<sequence length="613" mass="71016">MLIVLQVASTYAQGIDYPRHEYPRPQFERELWMNLNGKWTYKFDFNKEGLSKNYASAKGFDKEITVPFAPESKLSGVEYKDFIPAMWYHRKIKPEASWRGQDVLLNFGAVDYYCQVFINGQLVGKHWGGSTSFSMDISNFVTLGEEADLVVYVEDDTRSKLQATGKQCHDKDSRGCFYSRTTGIWQTVWMEPVYRHALNKVQIIPDLDNKQFVFRPTYRNLQAGTKLRIRVREDKRIVGEGTFAASDAGFCVIPLRFPKTWSPENPFLYEVYFDLFDADGKQIDNVFSYAGMRKVHIEGNRVFLNNELYYQRLVLDQGFYPDGGWTAPSDDELKADIQRGKLAGFNGARMHQKVFEQRYLHWAARLGYLVWGESANWGMDNSNEAAVRNFLSEWTSIVERDINEPAIVAWTPFNETWRPKNLEIQSRMQDDVYDLTKALDPTRPVVTASGGIHAEKEDVYAEHTYKQDPMELYNQLSKSERGVYIKHEESADYAGQPYMVDEFGGIRWLHNQQNEGVAKSATSWGYGTPPQTKEEFYKRLEDQVNVILSLDNIWGFCYTQLTDVEQEQNGLFSYDRESKFDLEKLNKIFSKSREEAKKEVEKMLKDNSNALGK</sequence>